<organism evidence="1 2">
    <name type="scientific">Racocetra persica</name>
    <dbReference type="NCBI Taxonomy" id="160502"/>
    <lineage>
        <taxon>Eukaryota</taxon>
        <taxon>Fungi</taxon>
        <taxon>Fungi incertae sedis</taxon>
        <taxon>Mucoromycota</taxon>
        <taxon>Glomeromycotina</taxon>
        <taxon>Glomeromycetes</taxon>
        <taxon>Diversisporales</taxon>
        <taxon>Gigasporaceae</taxon>
        <taxon>Racocetra</taxon>
    </lineage>
</organism>
<dbReference type="EMBL" id="CAJVQC010121001">
    <property type="protein sequence ID" value="CAG8838586.1"/>
    <property type="molecule type" value="Genomic_DNA"/>
</dbReference>
<comment type="caution">
    <text evidence="1">The sequence shown here is derived from an EMBL/GenBank/DDBJ whole genome shotgun (WGS) entry which is preliminary data.</text>
</comment>
<accession>A0ACA9SGA9</accession>
<proteinExistence type="predicted"/>
<dbReference type="Proteomes" id="UP000789920">
    <property type="component" value="Unassembled WGS sequence"/>
</dbReference>
<sequence length="55" mass="6164">PKYGNGHATIYPANRPAVGYCQKLYLDILAIVSTYTVTISDPSTKSYPTRIYHLM</sequence>
<keyword evidence="2" id="KW-1185">Reference proteome</keyword>
<evidence type="ECO:0000313" key="2">
    <source>
        <dbReference type="Proteomes" id="UP000789920"/>
    </source>
</evidence>
<evidence type="ECO:0000313" key="1">
    <source>
        <dbReference type="EMBL" id="CAG8838586.1"/>
    </source>
</evidence>
<reference evidence="1" key="1">
    <citation type="submission" date="2021-06" db="EMBL/GenBank/DDBJ databases">
        <authorList>
            <person name="Kallberg Y."/>
            <person name="Tangrot J."/>
            <person name="Rosling A."/>
        </authorList>
    </citation>
    <scope>NUCLEOTIDE SEQUENCE</scope>
    <source>
        <strain evidence="1">MA461A</strain>
    </source>
</reference>
<protein>
    <submittedName>
        <fullName evidence="1">14862_t:CDS:1</fullName>
    </submittedName>
</protein>
<feature type="non-terminal residue" evidence="1">
    <location>
        <position position="1"/>
    </location>
</feature>
<gene>
    <name evidence="1" type="ORF">RPERSI_LOCUS30730</name>
</gene>
<name>A0ACA9SGA9_9GLOM</name>
<feature type="non-terminal residue" evidence="1">
    <location>
        <position position="55"/>
    </location>
</feature>